<organism evidence="7 8">
    <name type="scientific">Labeo rohita</name>
    <name type="common">Indian major carp</name>
    <name type="synonym">Cyprinus rohita</name>
    <dbReference type="NCBI Taxonomy" id="84645"/>
    <lineage>
        <taxon>Eukaryota</taxon>
        <taxon>Metazoa</taxon>
        <taxon>Chordata</taxon>
        <taxon>Craniata</taxon>
        <taxon>Vertebrata</taxon>
        <taxon>Euteleostomi</taxon>
        <taxon>Actinopterygii</taxon>
        <taxon>Neopterygii</taxon>
        <taxon>Teleostei</taxon>
        <taxon>Ostariophysi</taxon>
        <taxon>Cypriniformes</taxon>
        <taxon>Cyprinidae</taxon>
        <taxon>Labeoninae</taxon>
        <taxon>Labeonini</taxon>
        <taxon>Labeo</taxon>
    </lineage>
</organism>
<evidence type="ECO:0000256" key="3">
    <source>
        <dbReference type="ARBA" id="ARBA00023136"/>
    </source>
</evidence>
<reference evidence="7 8" key="1">
    <citation type="submission" date="2022-01" db="EMBL/GenBank/DDBJ databases">
        <title>A high-quality chromosome-level genome assembly of rohu carp, Labeo rohita.</title>
        <authorList>
            <person name="Arick M.A. II"/>
            <person name="Hsu C.-Y."/>
            <person name="Magbanua Z."/>
            <person name="Pechanova O."/>
            <person name="Grover C."/>
            <person name="Miller E."/>
            <person name="Thrash A."/>
            <person name="Ezzel L."/>
            <person name="Alam S."/>
            <person name="Benzie J."/>
            <person name="Hamilton M."/>
            <person name="Karsi A."/>
            <person name="Lawrence M.L."/>
            <person name="Peterson D.G."/>
        </authorList>
    </citation>
    <scope>NUCLEOTIDE SEQUENCE [LARGE SCALE GENOMIC DNA]</scope>
    <source>
        <strain evidence="8">BAU-BD-2019</strain>
        <tissue evidence="7">Blood</tissue>
    </source>
</reference>
<dbReference type="EMBL" id="JACTAM010000017">
    <property type="protein sequence ID" value="KAI2654792.1"/>
    <property type="molecule type" value="Genomic_DNA"/>
</dbReference>
<keyword evidence="8" id="KW-1185">Reference proteome</keyword>
<dbReference type="PANTHER" id="PTHR11202">
    <property type="entry name" value="SPROUTY-RELATED, EVH1 DOMAIN-CONTAINING PROTEIN FAMILY MEMBER"/>
    <property type="match status" value="1"/>
</dbReference>
<protein>
    <submittedName>
        <fullName evidence="7">Sprouty-related, EVH1 domain-containing protein 1</fullName>
    </submittedName>
</protein>
<evidence type="ECO:0000259" key="6">
    <source>
        <dbReference type="PROSITE" id="PS51488"/>
    </source>
</evidence>
<evidence type="ECO:0000259" key="5">
    <source>
        <dbReference type="PROSITE" id="PS50229"/>
    </source>
</evidence>
<dbReference type="Proteomes" id="UP000830375">
    <property type="component" value="Unassembled WGS sequence"/>
</dbReference>
<dbReference type="PROSITE" id="PS50229">
    <property type="entry name" value="WH1"/>
    <property type="match status" value="1"/>
</dbReference>
<dbReference type="Pfam" id="PF05210">
    <property type="entry name" value="Sprouty"/>
    <property type="match status" value="1"/>
</dbReference>
<dbReference type="PROSITE" id="PS51488">
    <property type="entry name" value="KBD"/>
    <property type="match status" value="1"/>
</dbReference>
<dbReference type="CDD" id="cd10574">
    <property type="entry name" value="EVH1_SPRED-like"/>
    <property type="match status" value="1"/>
</dbReference>
<proteinExistence type="predicted"/>
<evidence type="ECO:0000313" key="8">
    <source>
        <dbReference type="Proteomes" id="UP000830375"/>
    </source>
</evidence>
<dbReference type="PANTHER" id="PTHR11202:SF18">
    <property type="entry name" value="SPROUTY-RELATED, EVH1 DOMAIN-CONTAINING PROTEIN 1"/>
    <property type="match status" value="1"/>
</dbReference>
<feature type="domain" description="KBD" evidence="6">
    <location>
        <begin position="552"/>
        <end position="606"/>
    </location>
</feature>
<keyword evidence="2" id="KW-1003">Cell membrane</keyword>
<comment type="caution">
    <text evidence="7">The sequence shown here is derived from an EMBL/GenBank/DDBJ whole genome shotgun (WGS) entry which is preliminary data.</text>
</comment>
<keyword evidence="3" id="KW-0472">Membrane</keyword>
<name>A0ABQ8LXX8_LABRO</name>
<dbReference type="InterPro" id="IPR041937">
    <property type="entry name" value="SPRE_EVH1"/>
</dbReference>
<dbReference type="Gene3D" id="2.30.29.30">
    <property type="entry name" value="Pleckstrin-homology domain (PH domain)/Phosphotyrosine-binding domain (PTB)"/>
    <property type="match status" value="1"/>
</dbReference>
<dbReference type="InterPro" id="IPR000697">
    <property type="entry name" value="WH1/EVH1_dom"/>
</dbReference>
<accession>A0ABQ8LXX8</accession>
<evidence type="ECO:0000256" key="4">
    <source>
        <dbReference type="SAM" id="MobiDB-lite"/>
    </source>
</evidence>
<feature type="region of interest" description="Disordered" evidence="4">
    <location>
        <begin position="620"/>
        <end position="648"/>
    </location>
</feature>
<dbReference type="SMART" id="SM00461">
    <property type="entry name" value="WH1"/>
    <property type="match status" value="1"/>
</dbReference>
<comment type="subcellular location">
    <subcellularLocation>
        <location evidence="1">Cell membrane</location>
        <topology evidence="1">Peripheral membrane protein</topology>
    </subcellularLocation>
</comment>
<evidence type="ECO:0000256" key="1">
    <source>
        <dbReference type="ARBA" id="ARBA00004202"/>
    </source>
</evidence>
<feature type="domain" description="WH1" evidence="5">
    <location>
        <begin position="122"/>
        <end position="241"/>
    </location>
</feature>
<evidence type="ECO:0000313" key="7">
    <source>
        <dbReference type="EMBL" id="KAI2654792.1"/>
    </source>
</evidence>
<dbReference type="InterPro" id="IPR011993">
    <property type="entry name" value="PH-like_dom_sf"/>
</dbReference>
<dbReference type="PROSITE" id="PS51227">
    <property type="entry name" value="SPR"/>
    <property type="match status" value="1"/>
</dbReference>
<evidence type="ECO:0000256" key="2">
    <source>
        <dbReference type="ARBA" id="ARBA00022475"/>
    </source>
</evidence>
<dbReference type="InterPro" id="IPR023337">
    <property type="entry name" value="KBD"/>
</dbReference>
<dbReference type="InterPro" id="IPR007875">
    <property type="entry name" value="Sprouty"/>
</dbReference>
<sequence>MVLQSVVLQKCHLISLLYNGCCVEDELLGVFRTLGWRCSRSHADEKSSSSTNTQAHVQASCHEEQEGLLLVSLLLPVSCLSRLDDVVNENVLKTSPDDLRLSIRHVSVRLWTVSVFHDVCVVLLSRSESYARVRAVVMTRDDSSGGWLPLGAGGLSCVTVHKVSRTEADGTSGADFLIHGERLKDKTVLLDCVIRRDLVYNKVNPIFHHWRIGNMKFGLTFQSPADARAFDRGIRRAMEDIKQGERPAGAAESERQRQRCDVSSVVSAFVGKTLIPPHETQTISFNVTLDEFVFLKRSVEITLRRCLSKSAACFCDARACVCPGGAPYSDSDAPEDASSQVSTRTQTGVHLHSVVFDSFIDEELKMPCRSSMIRPNHTPVARQQLRRACLHGDAEAQSVTCVSVRAAGERRSASVTVELLSAAGHAGSSGCWSAYVCVRWAGSCGGSGAGRVNISDQTLSLRSEASHVNHKCLSVCTHVLVPSHRFRAPSAGVFLQSLLTLIDSHWRTQTFFCSRGVVSTEPFRSSYIRAQPFDEALTASQRFLPPQVSFNTRRHVSFHMDEEEIVRINPRKDVLIRGYEDYRHPVLWKRDPEREEPDASAAFSKLDGKMCEYLYGEGAGGHAGGKDSVKTQQPAALGKGKASRRRREDGERSRCIYCREMFNREDNRRGQCQDAPDPIKQCIYKVSCMLCAESMLYHCMSDSEGDFSDPCSCDTSEEQFCVRWLALLGLSLLAPCMCCYPPLRACHRCGEACRCCGGKHKAAG</sequence>
<dbReference type="Pfam" id="PF00568">
    <property type="entry name" value="WH1"/>
    <property type="match status" value="1"/>
</dbReference>
<gene>
    <name evidence="7" type="ORF">H4Q32_011581</name>
</gene>
<dbReference type="SUPFAM" id="SSF50729">
    <property type="entry name" value="PH domain-like"/>
    <property type="match status" value="1"/>
</dbReference>